<dbReference type="SUPFAM" id="SSF51905">
    <property type="entry name" value="FAD/NAD(P)-binding domain"/>
    <property type="match status" value="1"/>
</dbReference>
<reference evidence="3 4" key="2">
    <citation type="submission" date="2015-05" db="EMBL/GenBank/DDBJ databases">
        <authorList>
            <person name="Morales-Cruz A."/>
            <person name="Amrine K.C."/>
            <person name="Cantu D."/>
        </authorList>
    </citation>
    <scope>NUCLEOTIDE SEQUENCE [LARGE SCALE GENOMIC DNA]</scope>
    <source>
        <strain evidence="3">UCRPC4</strain>
    </source>
</reference>
<feature type="region of interest" description="Disordered" evidence="1">
    <location>
        <begin position="434"/>
        <end position="495"/>
    </location>
</feature>
<accession>A0A0G2E7Y6</accession>
<feature type="compositionally biased region" description="Polar residues" evidence="1">
    <location>
        <begin position="470"/>
        <end position="482"/>
    </location>
</feature>
<dbReference type="GO" id="GO:0005770">
    <property type="term" value="C:late endosome"/>
    <property type="evidence" value="ECO:0007669"/>
    <property type="project" value="TreeGrafter"/>
</dbReference>
<proteinExistence type="predicted"/>
<feature type="domain" description="FAD dependent oxidoreductase" evidence="2">
    <location>
        <begin position="809"/>
        <end position="1169"/>
    </location>
</feature>
<feature type="compositionally biased region" description="Polar residues" evidence="1">
    <location>
        <begin position="434"/>
        <end position="445"/>
    </location>
</feature>
<dbReference type="GO" id="GO:0005829">
    <property type="term" value="C:cytosol"/>
    <property type="evidence" value="ECO:0007669"/>
    <property type="project" value="GOC"/>
</dbReference>
<dbReference type="Gene3D" id="3.50.50.60">
    <property type="entry name" value="FAD/NAD(P)-binding domain"/>
    <property type="match status" value="1"/>
</dbReference>
<dbReference type="AlphaFoldDB" id="A0A0G2E7Y6"/>
<feature type="region of interest" description="Disordered" evidence="1">
    <location>
        <begin position="677"/>
        <end position="725"/>
    </location>
</feature>
<dbReference type="Proteomes" id="UP000053317">
    <property type="component" value="Unassembled WGS sequence"/>
</dbReference>
<dbReference type="EMBL" id="LCWF01000110">
    <property type="protein sequence ID" value="KKY19127.1"/>
    <property type="molecule type" value="Genomic_DNA"/>
</dbReference>
<dbReference type="Gene3D" id="3.30.9.10">
    <property type="entry name" value="D-Amino Acid Oxidase, subunit A, domain 2"/>
    <property type="match status" value="1"/>
</dbReference>
<dbReference type="InterPro" id="IPR036188">
    <property type="entry name" value="FAD/NAD-bd_sf"/>
</dbReference>
<dbReference type="PANTHER" id="PTHR13847">
    <property type="entry name" value="SARCOSINE DEHYDROGENASE-RELATED"/>
    <property type="match status" value="1"/>
</dbReference>
<evidence type="ECO:0000259" key="2">
    <source>
        <dbReference type="Pfam" id="PF01266"/>
    </source>
</evidence>
<dbReference type="Pfam" id="PF01266">
    <property type="entry name" value="DAO"/>
    <property type="match status" value="1"/>
</dbReference>
<keyword evidence="4" id="KW-1185">Reference proteome</keyword>
<gene>
    <name evidence="3" type="ORF">UCRPC4_g04635</name>
</gene>
<protein>
    <submittedName>
        <fullName evidence="3">Putative fad nad binding oxidoreductase</fullName>
    </submittedName>
</protein>
<dbReference type="GO" id="GO:0042147">
    <property type="term" value="P:retrograde transport, endosome to Golgi"/>
    <property type="evidence" value="ECO:0007669"/>
    <property type="project" value="TreeGrafter"/>
</dbReference>
<dbReference type="Pfam" id="PF08728">
    <property type="entry name" value="CRT10"/>
    <property type="match status" value="2"/>
</dbReference>
<feature type="region of interest" description="Disordered" evidence="1">
    <location>
        <begin position="629"/>
        <end position="649"/>
    </location>
</feature>
<name>A0A0G2E7Y6_PHACM</name>
<sequence>MLPWRNNLTALSQRYNLYFVAAAEQVHVYVPQFYSQTLGNIPSLILNPPATNPDAVGYIDPDRPMGINHLIVDDLGRNEILVLTTDSGNVAAYHTNTIHRAVRRQAEEDAQQTADDIGIRPFFTHWVYESAWGIAVHKMARLIAISANVPLRSNGSENTGDITVFAFALTSCALDETSSEDHSDINNELSGVRFEDWVEFDEDEELLHELTVRARNFKITLSDHRANIPNIAFANSHCDRAGKLLFSTDIHGDTKIWNVWERRVLRSYDFSEDGGKGRSHELEGERGWSVIPLDPSSFRTADSITEFCGFNAPPDYCPSGINPADPVRPRESYFLRVGLEAPRVMSIYEDLASDPEILDSGLIESSEDEDVDEGGGVSLLVSQADETGGSDATTESPDSEEVVIQMLQDQETRGTSGSLASGRYTSNTIHDLLSDTQSRSSSQNEPGEFDTEIPDDPRQEQSTSDEDSTHSFQSLTYQSWSRPGTEPFVSSDDPRYQTLPSTLEYSSIPVLHLSASNIRLINMPHAPIPHVFFNRPCETYWPPGLAWMYNMDRLNMSAYLPELGVVVAASQTGKVAIITLTKRAETGCLGFRVDWTIPFFDQIRKKQRPDKPLLGLAVGRMQGLFKDTDDSYDDAEKMTSTSKHAASPGLTSQFVDGIARSFDSNYLDFTTLDTATISLDSGSDTDKPKRHSIPYRRTPPQKAVNRRKPPSPSISRRQKSITSSRNSPIFSDVIPIAATTKRSPYRPNNFPQVSAPWLSPHAEAPMALPMSTQIPNTEDLSALRYRLMLTYYDHTGVRQKHPFYDPSKHTITLIEATEIASGASGKAGGLLGLWAYPSSIVSLSYRLHAELAKEHNGESRWGYRQVHCGQLAAKGCHLDKPSKETNGSSSAEGESVSLQKRTKEALGLLKAAGIPKDLDWFDPSGVLDYDEMGDPSNTAQVHPYQFTTSMADLASEKGCNIIYGSVQKINQGSSSSGVESVTYTDKETQESHTISATDVILSAGPWTKSIFSAAPISALRAHSVVIRPSRPVSAYCIFTEITLPSNFTGRNGKPKPIKHVSPEIYARPNNEVYACGEGDHLVPLPSLSSSVEVDQSRCDDIIDHVSSISPELRDGEITARQACYLPQVSSGGGSGPLIGPTGIRGLLIAAGHTCWGIQNGPATGKLISEFVFDGKAKSANVAGLDPRKFLRL</sequence>
<evidence type="ECO:0000313" key="4">
    <source>
        <dbReference type="Proteomes" id="UP000053317"/>
    </source>
</evidence>
<comment type="caution">
    <text evidence="3">The sequence shown here is derived from an EMBL/GenBank/DDBJ whole genome shotgun (WGS) entry which is preliminary data.</text>
</comment>
<dbReference type="InterPro" id="IPR006076">
    <property type="entry name" value="FAD-dep_OxRdtase"/>
</dbReference>
<feature type="compositionally biased region" description="Polar residues" evidence="1">
    <location>
        <begin position="638"/>
        <end position="649"/>
    </location>
</feature>
<evidence type="ECO:0000256" key="1">
    <source>
        <dbReference type="SAM" id="MobiDB-lite"/>
    </source>
</evidence>
<dbReference type="InterPro" id="IPR014839">
    <property type="entry name" value="Crt10"/>
</dbReference>
<dbReference type="OrthoDB" id="498204at2759"/>
<organism evidence="3 4">
    <name type="scientific">Phaeomoniella chlamydospora</name>
    <name type="common">Phaeoacremonium chlamydosporum</name>
    <dbReference type="NCBI Taxonomy" id="158046"/>
    <lineage>
        <taxon>Eukaryota</taxon>
        <taxon>Fungi</taxon>
        <taxon>Dikarya</taxon>
        <taxon>Ascomycota</taxon>
        <taxon>Pezizomycotina</taxon>
        <taxon>Eurotiomycetes</taxon>
        <taxon>Chaetothyriomycetidae</taxon>
        <taxon>Phaeomoniellales</taxon>
        <taxon>Phaeomoniellaceae</taxon>
        <taxon>Phaeomoniella</taxon>
    </lineage>
</organism>
<evidence type="ECO:0000313" key="3">
    <source>
        <dbReference type="EMBL" id="KKY19127.1"/>
    </source>
</evidence>
<dbReference type="PANTHER" id="PTHR13847:SF150">
    <property type="entry name" value="OXIDOREDUCTASE TDA3-RELATED"/>
    <property type="match status" value="1"/>
</dbReference>
<reference evidence="3 4" key="1">
    <citation type="submission" date="2015-05" db="EMBL/GenBank/DDBJ databases">
        <title>Distinctive expansion of gene families associated with plant cell wall degradation and secondary metabolism in the genomes of grapevine trunk pathogens.</title>
        <authorList>
            <person name="Lawrence D.P."/>
            <person name="Travadon R."/>
            <person name="Rolshausen P.E."/>
            <person name="Baumgartner K."/>
        </authorList>
    </citation>
    <scope>NUCLEOTIDE SEQUENCE [LARGE SCALE GENOMIC DNA]</scope>
    <source>
        <strain evidence="3">UCRPC4</strain>
    </source>
</reference>